<keyword evidence="2" id="KW-1133">Transmembrane helix</keyword>
<feature type="compositionally biased region" description="Polar residues" evidence="1">
    <location>
        <begin position="516"/>
        <end position="529"/>
    </location>
</feature>
<organism evidence="3 4">
    <name type="scientific">Crassostrea virginica</name>
    <name type="common">Eastern oyster</name>
    <dbReference type="NCBI Taxonomy" id="6565"/>
    <lineage>
        <taxon>Eukaryota</taxon>
        <taxon>Metazoa</taxon>
        <taxon>Spiralia</taxon>
        <taxon>Lophotrochozoa</taxon>
        <taxon>Mollusca</taxon>
        <taxon>Bivalvia</taxon>
        <taxon>Autobranchia</taxon>
        <taxon>Pteriomorphia</taxon>
        <taxon>Ostreida</taxon>
        <taxon>Ostreoidea</taxon>
        <taxon>Ostreidae</taxon>
        <taxon>Crassostrea</taxon>
    </lineage>
</organism>
<gene>
    <name evidence="4" type="primary">LOC111100418</name>
</gene>
<feature type="compositionally biased region" description="Basic and acidic residues" evidence="1">
    <location>
        <begin position="565"/>
        <end position="597"/>
    </location>
</feature>
<evidence type="ECO:0000256" key="1">
    <source>
        <dbReference type="SAM" id="MobiDB-lite"/>
    </source>
</evidence>
<evidence type="ECO:0000313" key="3">
    <source>
        <dbReference type="Proteomes" id="UP000694844"/>
    </source>
</evidence>
<dbReference type="Proteomes" id="UP000694844">
    <property type="component" value="Chromosome 6"/>
</dbReference>
<feature type="region of interest" description="Disordered" evidence="1">
    <location>
        <begin position="460"/>
        <end position="597"/>
    </location>
</feature>
<dbReference type="AlphaFoldDB" id="A0A8B8ABZ1"/>
<name>A0A8B8ABZ1_CRAVI</name>
<feature type="compositionally biased region" description="Basic and acidic residues" evidence="1">
    <location>
        <begin position="464"/>
        <end position="476"/>
    </location>
</feature>
<proteinExistence type="predicted"/>
<evidence type="ECO:0000256" key="2">
    <source>
        <dbReference type="SAM" id="Phobius"/>
    </source>
</evidence>
<dbReference type="KEGG" id="cvn:111100418"/>
<dbReference type="RefSeq" id="XP_022287998.1">
    <property type="nucleotide sequence ID" value="XM_022432290.1"/>
</dbReference>
<protein>
    <submittedName>
        <fullName evidence="4">Uncharacterized protein LOC111100418 isoform X1</fullName>
    </submittedName>
</protein>
<dbReference type="GeneID" id="111100418"/>
<reference evidence="4" key="1">
    <citation type="submission" date="2025-08" db="UniProtKB">
        <authorList>
            <consortium name="RefSeq"/>
        </authorList>
    </citation>
    <scope>IDENTIFICATION</scope>
    <source>
        <tissue evidence="4">Whole sample</tissue>
    </source>
</reference>
<keyword evidence="3" id="KW-1185">Reference proteome</keyword>
<feature type="compositionally biased region" description="Basic and acidic residues" evidence="1">
    <location>
        <begin position="540"/>
        <end position="557"/>
    </location>
</feature>
<keyword evidence="2" id="KW-0472">Membrane</keyword>
<evidence type="ECO:0000313" key="4">
    <source>
        <dbReference type="RefSeq" id="XP_022287998.1"/>
    </source>
</evidence>
<sequence length="597" mass="67379">MLNEVSKALNRDIIKREEFLVSCTAFCTRIQLATKIVFVFKIDLENPDYLNPSTYCLFWWIHRIRMNMKEMYIILSWTVLMCYHVHSCLFLAFSIHVVLALLCFLGKGPVFGIIYHFIDLNIWKEERKQKFRDWLYHCYKQWQSVDCFAVLRCIPETPSDISQETLQSALMSVTLYAENNNNATIGDASSESLEPVLNSVISHTGEENYELPVIVSNTEEAEMHGVPSINHSNEENMSVVSNTEETNESLIVESSQEESSESSVIAYCTEDAQTSTDNTEHQPRTISSVNHEFVEPPNGSCCRRDSISSSVVAQCTEESIQQPNVAYCTENRSELPNVAIYSETVLPDLCPDASHLRVEEKSSEQASDTNVLINHQELADNQEEEPEERVYTTKHGISTQKASQIPAMEHEMPYEDRDGNTPNTFQEQISIRSIQEDNDNSVGSGYQELGALSSSSIISSDGEYTSHTHVSEEFRPTDMTTTPTLQSSNPPDKSIKKQAGTKNWDRTKASRKKTDTGSLCPTRSNSNHSGGVVRLGQIKSDGDSQSDHVRRWHKENTRQAIQTPTKDKENHGVSNPKENDTAKASEKTMDQSTKKKE</sequence>
<feature type="transmembrane region" description="Helical" evidence="2">
    <location>
        <begin position="72"/>
        <end position="93"/>
    </location>
</feature>
<feature type="compositionally biased region" description="Polar residues" evidence="1">
    <location>
        <begin position="478"/>
        <end position="491"/>
    </location>
</feature>
<feature type="compositionally biased region" description="Basic and acidic residues" evidence="1">
    <location>
        <begin position="503"/>
        <end position="515"/>
    </location>
</feature>
<accession>A0A8B8ABZ1</accession>
<keyword evidence="2" id="KW-0812">Transmembrane</keyword>